<dbReference type="PIRSF" id="PIRSF000538">
    <property type="entry name" value="GlpK"/>
    <property type="match status" value="1"/>
</dbReference>
<dbReference type="Pfam" id="PF02782">
    <property type="entry name" value="FGGY_C"/>
    <property type="match status" value="1"/>
</dbReference>
<dbReference type="Pfam" id="PF00370">
    <property type="entry name" value="FGGY_N"/>
    <property type="match status" value="1"/>
</dbReference>
<evidence type="ECO:0000313" key="7">
    <source>
        <dbReference type="EMBL" id="CUH41281.1"/>
    </source>
</evidence>
<dbReference type="PANTHER" id="PTHR43095">
    <property type="entry name" value="SUGAR KINASE"/>
    <property type="match status" value="1"/>
</dbReference>
<comment type="similarity">
    <text evidence="1 4">Belongs to the FGGY kinase family.</text>
</comment>
<dbReference type="PANTHER" id="PTHR43095:SF3">
    <property type="entry name" value="L-XYLULOSE_3-KETO-L-GULONATE KINASE"/>
    <property type="match status" value="1"/>
</dbReference>
<dbReference type="InterPro" id="IPR018483">
    <property type="entry name" value="Carb_kinase_FGGY_CS"/>
</dbReference>
<keyword evidence="2 4" id="KW-0808">Transferase</keyword>
<dbReference type="EMBL" id="CYPS01000008">
    <property type="protein sequence ID" value="CUH41281.1"/>
    <property type="molecule type" value="Genomic_DNA"/>
</dbReference>
<dbReference type="InterPro" id="IPR043129">
    <property type="entry name" value="ATPase_NBD"/>
</dbReference>
<reference evidence="8" key="1">
    <citation type="submission" date="2015-09" db="EMBL/GenBank/DDBJ databases">
        <authorList>
            <person name="Rodrigo-Torres L."/>
            <person name="Arahal D.R."/>
        </authorList>
    </citation>
    <scope>NUCLEOTIDE SEQUENCE [LARGE SCALE GENOMIC DNA]</scope>
    <source>
        <strain evidence="8">CECT 4293</strain>
    </source>
</reference>
<keyword evidence="8" id="KW-1185">Reference proteome</keyword>
<dbReference type="InterPro" id="IPR000577">
    <property type="entry name" value="Carb_kinase_FGGY"/>
</dbReference>
<sequence>MTASAAKKRGTFIIVADHKKYLLGLDAGNTVIKAVLFDLEGNQIAMHALDGQSSTPAPGRVERDLNELWANAGEAISGCVAAAGIDAADIAAIGCAGHGNGLYLLDKSGAPLVGIQSLDNRAAELASELAAAHGDRFHEICLQKPWPSQTPTLLAWIKRYEPEIYANTGTVLLCKDFITHKLTGARVSDISDMSGCGLTRMPDCSYDDELLALYGLEDAKSLLPRLIDPADVAGTVSEEAAAQTGLAVGTPVVGGYFDVVSSALGSGVIKPGEASIIAGTWSINQVFSESPVVDQSVFMASGFAPDRFVNIEASATSAANLEWYVRELVERSAHHDDPFGYCNDKVGEVAPQSDDPFFHPFLYGSGQGAEFRAGFYGLAGWHGEGHMLRALFEGVVFEHRRHIETLKQAGVAFDRAILSGGGSHSPHWPQMFADCLGVPITVAEAQETGALGAVIGAATAVGIVENYEDGIARMTRAKQTCQPNPDMQGHYDSRYQTYLTLTEAMRDLWTRMQSKDT</sequence>
<feature type="domain" description="Carbohydrate kinase FGGY C-terminal" evidence="6">
    <location>
        <begin position="275"/>
        <end position="460"/>
    </location>
</feature>
<proteinExistence type="inferred from homology"/>
<dbReference type="CDD" id="cd07802">
    <property type="entry name" value="ASKHA_NBD_FGGY_EcLyxK-like"/>
    <property type="match status" value="1"/>
</dbReference>
<dbReference type="InterPro" id="IPR018484">
    <property type="entry name" value="FGGY_N"/>
</dbReference>
<organism evidence="7 8">
    <name type="scientific">Ruegeria atlantica</name>
    <dbReference type="NCBI Taxonomy" id="81569"/>
    <lineage>
        <taxon>Bacteria</taxon>
        <taxon>Pseudomonadati</taxon>
        <taxon>Pseudomonadota</taxon>
        <taxon>Alphaproteobacteria</taxon>
        <taxon>Rhodobacterales</taxon>
        <taxon>Roseobacteraceae</taxon>
        <taxon>Ruegeria</taxon>
    </lineage>
</organism>
<dbReference type="Gene3D" id="3.30.420.40">
    <property type="match status" value="2"/>
</dbReference>
<dbReference type="Proteomes" id="UP000050786">
    <property type="component" value="Unassembled WGS sequence"/>
</dbReference>
<name>A0A0P1E0Q2_9RHOB</name>
<evidence type="ECO:0000256" key="4">
    <source>
        <dbReference type="RuleBase" id="RU003733"/>
    </source>
</evidence>
<dbReference type="InterPro" id="IPR018485">
    <property type="entry name" value="FGGY_C"/>
</dbReference>
<keyword evidence="3 4" id="KW-0418">Kinase</keyword>
<dbReference type="SUPFAM" id="SSF53067">
    <property type="entry name" value="Actin-like ATPase domain"/>
    <property type="match status" value="2"/>
</dbReference>
<gene>
    <name evidence="7" type="primary">lyx_1</name>
    <name evidence="7" type="ORF">RUM4293_00149</name>
</gene>
<dbReference type="InterPro" id="IPR050406">
    <property type="entry name" value="FGGY_Carb_Kinase"/>
</dbReference>
<dbReference type="PROSITE" id="PS00445">
    <property type="entry name" value="FGGY_KINASES_2"/>
    <property type="match status" value="1"/>
</dbReference>
<protein>
    <submittedName>
        <fullName evidence="7">L-xylulose/3-keto-L-gulonate kinase</fullName>
        <ecNumber evidence="7">2.7.1.-</ecNumber>
    </submittedName>
</protein>
<evidence type="ECO:0000256" key="3">
    <source>
        <dbReference type="ARBA" id="ARBA00022777"/>
    </source>
</evidence>
<dbReference type="AlphaFoldDB" id="A0A0P1E0Q2"/>
<evidence type="ECO:0000256" key="1">
    <source>
        <dbReference type="ARBA" id="ARBA00009156"/>
    </source>
</evidence>
<dbReference type="GO" id="GO:0005975">
    <property type="term" value="P:carbohydrate metabolic process"/>
    <property type="evidence" value="ECO:0007669"/>
    <property type="project" value="InterPro"/>
</dbReference>
<evidence type="ECO:0000313" key="8">
    <source>
        <dbReference type="Proteomes" id="UP000050786"/>
    </source>
</evidence>
<feature type="domain" description="Carbohydrate kinase FGGY N-terminal" evidence="5">
    <location>
        <begin position="21"/>
        <end position="265"/>
    </location>
</feature>
<evidence type="ECO:0000256" key="2">
    <source>
        <dbReference type="ARBA" id="ARBA00022679"/>
    </source>
</evidence>
<dbReference type="EC" id="2.7.1.-" evidence="7"/>
<dbReference type="GO" id="GO:0016773">
    <property type="term" value="F:phosphotransferase activity, alcohol group as acceptor"/>
    <property type="evidence" value="ECO:0007669"/>
    <property type="project" value="InterPro"/>
</dbReference>
<dbReference type="GO" id="GO:0016301">
    <property type="term" value="F:kinase activity"/>
    <property type="evidence" value="ECO:0007669"/>
    <property type="project" value="UniProtKB-KW"/>
</dbReference>
<evidence type="ECO:0000259" key="6">
    <source>
        <dbReference type="Pfam" id="PF02782"/>
    </source>
</evidence>
<accession>A0A0P1E0Q2</accession>
<evidence type="ECO:0000259" key="5">
    <source>
        <dbReference type="Pfam" id="PF00370"/>
    </source>
</evidence>